<dbReference type="Pfam" id="PF04773">
    <property type="entry name" value="FecR"/>
    <property type="match status" value="1"/>
</dbReference>
<evidence type="ECO:0000313" key="4">
    <source>
        <dbReference type="EMBL" id="MFC6199404.1"/>
    </source>
</evidence>
<protein>
    <submittedName>
        <fullName evidence="4">FecR family protein</fullName>
    </submittedName>
</protein>
<feature type="domain" description="Protein FecR C-terminal" evidence="3">
    <location>
        <begin position="272"/>
        <end position="333"/>
    </location>
</feature>
<dbReference type="EMBL" id="JBHSSW010000028">
    <property type="protein sequence ID" value="MFC6199404.1"/>
    <property type="molecule type" value="Genomic_DNA"/>
</dbReference>
<evidence type="ECO:0000313" key="5">
    <source>
        <dbReference type="Proteomes" id="UP001596303"/>
    </source>
</evidence>
<feature type="domain" description="FecR protein" evidence="2">
    <location>
        <begin position="137"/>
        <end position="223"/>
    </location>
</feature>
<dbReference type="Gene3D" id="2.60.120.1440">
    <property type="match status" value="1"/>
</dbReference>
<organism evidence="4 5">
    <name type="scientific">Ponticaulis profundi</name>
    <dbReference type="NCBI Taxonomy" id="2665222"/>
    <lineage>
        <taxon>Bacteria</taxon>
        <taxon>Pseudomonadati</taxon>
        <taxon>Pseudomonadota</taxon>
        <taxon>Alphaproteobacteria</taxon>
        <taxon>Hyphomonadales</taxon>
        <taxon>Hyphomonadaceae</taxon>
        <taxon>Ponticaulis</taxon>
    </lineage>
</organism>
<comment type="caution">
    <text evidence="4">The sequence shown here is derived from an EMBL/GenBank/DDBJ whole genome shotgun (WGS) entry which is preliminary data.</text>
</comment>
<dbReference type="Gene3D" id="3.55.50.30">
    <property type="match status" value="1"/>
</dbReference>
<dbReference type="InterPro" id="IPR006860">
    <property type="entry name" value="FecR"/>
</dbReference>
<accession>A0ABW1SDB7</accession>
<keyword evidence="1" id="KW-0812">Transmembrane</keyword>
<evidence type="ECO:0000259" key="3">
    <source>
        <dbReference type="Pfam" id="PF16344"/>
    </source>
</evidence>
<keyword evidence="1" id="KW-1133">Transmembrane helix</keyword>
<dbReference type="InterPro" id="IPR012373">
    <property type="entry name" value="Ferrdict_sens_TM"/>
</dbReference>
<feature type="transmembrane region" description="Helical" evidence="1">
    <location>
        <begin position="99"/>
        <end position="120"/>
    </location>
</feature>
<name>A0ABW1SDB7_9PROT</name>
<dbReference type="Pfam" id="PF16344">
    <property type="entry name" value="FecR_C"/>
    <property type="match status" value="1"/>
</dbReference>
<dbReference type="RefSeq" id="WP_377380428.1">
    <property type="nucleotide sequence ID" value="NZ_JBHSSW010000028.1"/>
</dbReference>
<dbReference type="Proteomes" id="UP001596303">
    <property type="component" value="Unassembled WGS sequence"/>
</dbReference>
<proteinExistence type="predicted"/>
<sequence>MRKSNDEMSRSMADEQDFDTAINWAARQMLGGLNAAEHKELDDWLAQDPKRRELFGEAIDVWRAPETALAAALVEESSYENKGTSRNNLLSSFWRNWRFAVPIGGVLAAAAIALAIAPVVSPPLPPSDAVQIAQAPSDQTSSVLLEDGSKVTLERKARISFDNAGSVRTATLEAGEAFFSIAKDKDRPFVLDAGDAQIRVLGTQFNVNTWDQGISVTVLEGRVSFRDTSSQKTVELTAGQGANILNNRSMKKFEFDVSTYADWRTGWVDAVDMPLNEVMAKLERYSDSTISVENAEIDQFLVTGRFQLSQTDSTLQTLALLYGLQIENTPGQIVLSSDKSK</sequence>
<reference evidence="5" key="1">
    <citation type="journal article" date="2019" name="Int. J. Syst. Evol. Microbiol.">
        <title>The Global Catalogue of Microorganisms (GCM) 10K type strain sequencing project: providing services to taxonomists for standard genome sequencing and annotation.</title>
        <authorList>
            <consortium name="The Broad Institute Genomics Platform"/>
            <consortium name="The Broad Institute Genome Sequencing Center for Infectious Disease"/>
            <person name="Wu L."/>
            <person name="Ma J."/>
        </authorList>
    </citation>
    <scope>NUCLEOTIDE SEQUENCE [LARGE SCALE GENOMIC DNA]</scope>
    <source>
        <strain evidence="5">CGMCC-1.15741</strain>
    </source>
</reference>
<keyword evidence="1" id="KW-0472">Membrane</keyword>
<dbReference type="PANTHER" id="PTHR30273:SF2">
    <property type="entry name" value="PROTEIN FECR"/>
    <property type="match status" value="1"/>
</dbReference>
<evidence type="ECO:0000256" key="1">
    <source>
        <dbReference type="SAM" id="Phobius"/>
    </source>
</evidence>
<evidence type="ECO:0000259" key="2">
    <source>
        <dbReference type="Pfam" id="PF04773"/>
    </source>
</evidence>
<dbReference type="InterPro" id="IPR032508">
    <property type="entry name" value="FecR_C"/>
</dbReference>
<dbReference type="PANTHER" id="PTHR30273">
    <property type="entry name" value="PERIPLASMIC SIGNAL SENSOR AND SIGMA FACTOR ACTIVATOR FECR-RELATED"/>
    <property type="match status" value="1"/>
</dbReference>
<dbReference type="PIRSF" id="PIRSF018266">
    <property type="entry name" value="FecR"/>
    <property type="match status" value="1"/>
</dbReference>
<gene>
    <name evidence="4" type="ORF">ACFQDM_15060</name>
</gene>
<keyword evidence="5" id="KW-1185">Reference proteome</keyword>